<dbReference type="PANTHER" id="PTHR33112">
    <property type="entry name" value="DOMAIN PROTEIN, PUTATIVE-RELATED"/>
    <property type="match status" value="1"/>
</dbReference>
<dbReference type="Proteomes" id="UP000800039">
    <property type="component" value="Unassembled WGS sequence"/>
</dbReference>
<reference evidence="2" key="1">
    <citation type="submission" date="2020-01" db="EMBL/GenBank/DDBJ databases">
        <authorList>
            <consortium name="DOE Joint Genome Institute"/>
            <person name="Haridas S."/>
            <person name="Albert R."/>
            <person name="Binder M."/>
            <person name="Bloem J."/>
            <person name="Labutti K."/>
            <person name="Salamov A."/>
            <person name="Andreopoulos B."/>
            <person name="Baker S.E."/>
            <person name="Barry K."/>
            <person name="Bills G."/>
            <person name="Bluhm B.H."/>
            <person name="Cannon C."/>
            <person name="Castanera R."/>
            <person name="Culley D.E."/>
            <person name="Daum C."/>
            <person name="Ezra D."/>
            <person name="Gonzalez J.B."/>
            <person name="Henrissat B."/>
            <person name="Kuo A."/>
            <person name="Liang C."/>
            <person name="Lipzen A."/>
            <person name="Lutzoni F."/>
            <person name="Magnuson J."/>
            <person name="Mondo S."/>
            <person name="Nolan M."/>
            <person name="Ohm R."/>
            <person name="Pangilinan J."/>
            <person name="Park H.-J."/>
            <person name="Ramirez L."/>
            <person name="Alfaro M."/>
            <person name="Sun H."/>
            <person name="Tritt A."/>
            <person name="Yoshinaga Y."/>
            <person name="Zwiers L.-H."/>
            <person name="Turgeon B.G."/>
            <person name="Goodwin S.B."/>
            <person name="Spatafora J.W."/>
            <person name="Crous P.W."/>
            <person name="Grigoriev I.V."/>
        </authorList>
    </citation>
    <scope>NUCLEOTIDE SEQUENCE</scope>
    <source>
        <strain evidence="2">CBS 394.84</strain>
    </source>
</reference>
<organism evidence="2 3">
    <name type="scientific">Cucurbitaria berberidis CBS 394.84</name>
    <dbReference type="NCBI Taxonomy" id="1168544"/>
    <lineage>
        <taxon>Eukaryota</taxon>
        <taxon>Fungi</taxon>
        <taxon>Dikarya</taxon>
        <taxon>Ascomycota</taxon>
        <taxon>Pezizomycotina</taxon>
        <taxon>Dothideomycetes</taxon>
        <taxon>Pleosporomycetidae</taxon>
        <taxon>Pleosporales</taxon>
        <taxon>Pleosporineae</taxon>
        <taxon>Cucurbitariaceae</taxon>
        <taxon>Cucurbitaria</taxon>
    </lineage>
</organism>
<dbReference type="PANTHER" id="PTHR33112:SF10">
    <property type="entry name" value="TOL"/>
    <property type="match status" value="1"/>
</dbReference>
<dbReference type="Pfam" id="PF06985">
    <property type="entry name" value="HET"/>
    <property type="match status" value="1"/>
</dbReference>
<dbReference type="RefSeq" id="XP_040787005.1">
    <property type="nucleotide sequence ID" value="XM_040929029.1"/>
</dbReference>
<name>A0A9P4GF22_9PLEO</name>
<feature type="domain" description="Heterokaryon incompatibility" evidence="1">
    <location>
        <begin position="55"/>
        <end position="199"/>
    </location>
</feature>
<protein>
    <submittedName>
        <fullName evidence="2">HET-domain-containing protein</fullName>
    </submittedName>
</protein>
<dbReference type="InterPro" id="IPR010730">
    <property type="entry name" value="HET"/>
</dbReference>
<sequence>MITIKSWLDHCESSHGSRCMPKAKQVPHRLIEVGGDGSTPKLVLSEQISAQDQRYTTLSHCWGTSLPIRTLLSNIQSYSHRIPPQIIPRTFDDAIHITLELGIRFIWIDALCIVQDSAKEWEQEAAKMKDIYSGSVLNIAASDSSGSEGGCFPIKDSVVQTFHLAQVEGPELVVKLQPGDTRHLTKQTILSSRGWVLQEQLLSHRMISCMGDELHWECSEAYETEAGVHFSDHTSDMRGVPRMYQCPANLQQDGMWRSWMVNFSERKFTFWNDRLPALSGIVENYQEITGDISILGLWRRSIIQDLLWIRMGQISLKPAREIGPANLPSWSWLSCPSDIKFDIWQLTKRVRQTDRYVIVHDHCELMDFSVQWTGVPFMSTVKSAYVVLYGPTVEATIDIEEISRQPNPPPFRLICSNKHISCSGQFDRGRIVPGRYYCLSLRSRVHSQTNVRRDIFMILQTHCGFIYERVGIGCVYEPGLFSEAIWKRHLIH</sequence>
<evidence type="ECO:0000313" key="3">
    <source>
        <dbReference type="Proteomes" id="UP000800039"/>
    </source>
</evidence>
<proteinExistence type="predicted"/>
<gene>
    <name evidence="2" type="ORF">K460DRAFT_288157</name>
</gene>
<accession>A0A9P4GF22</accession>
<dbReference type="AlphaFoldDB" id="A0A9P4GF22"/>
<dbReference type="OrthoDB" id="5362512at2759"/>
<evidence type="ECO:0000313" key="2">
    <source>
        <dbReference type="EMBL" id="KAF1844442.1"/>
    </source>
</evidence>
<keyword evidence="3" id="KW-1185">Reference proteome</keyword>
<evidence type="ECO:0000259" key="1">
    <source>
        <dbReference type="Pfam" id="PF06985"/>
    </source>
</evidence>
<comment type="caution">
    <text evidence="2">The sequence shown here is derived from an EMBL/GenBank/DDBJ whole genome shotgun (WGS) entry which is preliminary data.</text>
</comment>
<dbReference type="EMBL" id="ML976617">
    <property type="protein sequence ID" value="KAF1844442.1"/>
    <property type="molecule type" value="Genomic_DNA"/>
</dbReference>
<dbReference type="GeneID" id="63846281"/>